<sequence>MFFGIREMLKHIFGIYLLLAIVFICLCIFLVDIPRLKKDKFKREANMAKCIGIFYIVVSPILYILFRQ</sequence>
<dbReference type="InterPro" id="IPR049971">
    <property type="entry name" value="CLC_0170-like"/>
</dbReference>
<feature type="transmembrane region" description="Helical" evidence="1">
    <location>
        <begin position="45"/>
        <end position="66"/>
    </location>
</feature>
<evidence type="ECO:0000256" key="1">
    <source>
        <dbReference type="SAM" id="Phobius"/>
    </source>
</evidence>
<dbReference type="OrthoDB" id="1956475at2"/>
<reference evidence="2 3" key="1">
    <citation type="submission" date="2016-11" db="EMBL/GenBank/DDBJ databases">
        <authorList>
            <person name="Jaros S."/>
            <person name="Januszkiewicz K."/>
            <person name="Wedrychowicz H."/>
        </authorList>
    </citation>
    <scope>NUCLEOTIDE SEQUENCE [LARGE SCALE GENOMIC DNA]</scope>
    <source>
        <strain evidence="2 3">DSM 13106</strain>
    </source>
</reference>
<dbReference type="STRING" id="1123281.SAMN02745180_00932"/>
<keyword evidence="1" id="KW-1133">Transmembrane helix</keyword>
<dbReference type="NCBIfam" id="NF042414">
    <property type="entry name" value="CLC_0170_fam"/>
    <property type="match status" value="1"/>
</dbReference>
<evidence type="ECO:0000313" key="2">
    <source>
        <dbReference type="EMBL" id="SHH75532.1"/>
    </source>
</evidence>
<keyword evidence="3" id="KW-1185">Reference proteome</keyword>
<feature type="transmembrane region" description="Helical" evidence="1">
    <location>
        <begin position="12"/>
        <end position="33"/>
    </location>
</feature>
<proteinExistence type="predicted"/>
<dbReference type="Proteomes" id="UP000184389">
    <property type="component" value="Unassembled WGS sequence"/>
</dbReference>
<gene>
    <name evidence="2" type="ORF">SAMN02745180_00932</name>
</gene>
<dbReference type="RefSeq" id="WP_072743566.1">
    <property type="nucleotide sequence ID" value="NZ_FQXR01000004.1"/>
</dbReference>
<dbReference type="EMBL" id="FQXR01000004">
    <property type="protein sequence ID" value="SHH75532.1"/>
    <property type="molecule type" value="Genomic_DNA"/>
</dbReference>
<protein>
    <submittedName>
        <fullName evidence="2">Uncharacterized protein</fullName>
    </submittedName>
</protein>
<keyword evidence="1" id="KW-0812">Transmembrane</keyword>
<dbReference type="AlphaFoldDB" id="A0A1M5VJT4"/>
<keyword evidence="1" id="KW-0472">Membrane</keyword>
<organism evidence="2 3">
    <name type="scientific">Sporanaerobacter acetigenes DSM 13106</name>
    <dbReference type="NCBI Taxonomy" id="1123281"/>
    <lineage>
        <taxon>Bacteria</taxon>
        <taxon>Bacillati</taxon>
        <taxon>Bacillota</taxon>
        <taxon>Tissierellia</taxon>
        <taxon>Tissierellales</taxon>
        <taxon>Sporanaerobacteraceae</taxon>
        <taxon>Sporanaerobacter</taxon>
    </lineage>
</organism>
<accession>A0A1M5VJT4</accession>
<evidence type="ECO:0000313" key="3">
    <source>
        <dbReference type="Proteomes" id="UP000184389"/>
    </source>
</evidence>
<name>A0A1M5VJT4_9FIRM</name>